<evidence type="ECO:0000313" key="2">
    <source>
        <dbReference type="Ensembl" id="ENSNMLP00000011675.1"/>
    </source>
</evidence>
<evidence type="ECO:0000313" key="3">
    <source>
        <dbReference type="Proteomes" id="UP000694523"/>
    </source>
</evidence>
<keyword evidence="1" id="KW-0472">Membrane</keyword>
<proteinExistence type="predicted"/>
<keyword evidence="1" id="KW-1133">Transmembrane helix</keyword>
<keyword evidence="1" id="KW-0812">Transmembrane</keyword>
<reference evidence="2" key="2">
    <citation type="submission" date="2025-09" db="UniProtKB">
        <authorList>
            <consortium name="Ensembl"/>
        </authorList>
    </citation>
    <scope>IDENTIFICATION</scope>
</reference>
<organism evidence="2 3">
    <name type="scientific">Neogobius melanostomus</name>
    <name type="common">round goby</name>
    <dbReference type="NCBI Taxonomy" id="47308"/>
    <lineage>
        <taxon>Eukaryota</taxon>
        <taxon>Metazoa</taxon>
        <taxon>Chordata</taxon>
        <taxon>Craniata</taxon>
        <taxon>Vertebrata</taxon>
        <taxon>Euteleostomi</taxon>
        <taxon>Actinopterygii</taxon>
        <taxon>Neopterygii</taxon>
        <taxon>Teleostei</taxon>
        <taxon>Neoteleostei</taxon>
        <taxon>Acanthomorphata</taxon>
        <taxon>Gobiaria</taxon>
        <taxon>Gobiiformes</taxon>
        <taxon>Gobioidei</taxon>
        <taxon>Gobiidae</taxon>
        <taxon>Benthophilinae</taxon>
        <taxon>Neogobiini</taxon>
        <taxon>Neogobius</taxon>
    </lineage>
</organism>
<protein>
    <submittedName>
        <fullName evidence="2">Uncharacterized protein</fullName>
    </submittedName>
</protein>
<reference evidence="2" key="1">
    <citation type="submission" date="2025-08" db="UniProtKB">
        <authorList>
            <consortium name="Ensembl"/>
        </authorList>
    </citation>
    <scope>IDENTIFICATION</scope>
</reference>
<dbReference type="Proteomes" id="UP000694523">
    <property type="component" value="Unplaced"/>
</dbReference>
<feature type="transmembrane region" description="Helical" evidence="1">
    <location>
        <begin position="70"/>
        <end position="90"/>
    </location>
</feature>
<sequence>VDVQSGRYLCSVNKCNRNELVPSKPARMNGWSWPPQVVQIIGWFVFIYMAIVSFGIYIPLLPPSWNHAVYALTGIAFILHFLSHLAAEIIDPADESVRAKRMYSNPMPVFDRSKQRHVIQDLHCYLCDVNDGSNAENKFL</sequence>
<feature type="transmembrane region" description="Helical" evidence="1">
    <location>
        <begin position="37"/>
        <end position="58"/>
    </location>
</feature>
<evidence type="ECO:0000256" key="1">
    <source>
        <dbReference type="SAM" id="Phobius"/>
    </source>
</evidence>
<keyword evidence="3" id="KW-1185">Reference proteome</keyword>
<dbReference type="AlphaFoldDB" id="A0A8C6SU77"/>
<accession>A0A8C6SU77</accession>
<dbReference type="Ensembl" id="ENSNMLT00000013198.1">
    <property type="protein sequence ID" value="ENSNMLP00000011675.1"/>
    <property type="gene ID" value="ENSNMLG00000007985.1"/>
</dbReference>
<name>A0A8C6SU77_9GOBI</name>